<reference evidence="1" key="1">
    <citation type="submission" date="2021-02" db="EMBL/GenBank/DDBJ databases">
        <authorList>
            <consortium name="DOE Joint Genome Institute"/>
            <person name="Ahrendt S."/>
            <person name="Looney B.P."/>
            <person name="Miyauchi S."/>
            <person name="Morin E."/>
            <person name="Drula E."/>
            <person name="Courty P.E."/>
            <person name="Chicoki N."/>
            <person name="Fauchery L."/>
            <person name="Kohler A."/>
            <person name="Kuo A."/>
            <person name="Labutti K."/>
            <person name="Pangilinan J."/>
            <person name="Lipzen A."/>
            <person name="Riley R."/>
            <person name="Andreopoulos W."/>
            <person name="He G."/>
            <person name="Johnson J."/>
            <person name="Barry K.W."/>
            <person name="Grigoriev I.V."/>
            <person name="Nagy L."/>
            <person name="Hibbett D."/>
            <person name="Henrissat B."/>
            <person name="Matheny P.B."/>
            <person name="Labbe J."/>
            <person name="Martin F."/>
        </authorList>
    </citation>
    <scope>NUCLEOTIDE SEQUENCE</scope>
    <source>
        <strain evidence="1">FP105234-sp</strain>
    </source>
</reference>
<protein>
    <submittedName>
        <fullName evidence="1">Uncharacterized protein</fullName>
    </submittedName>
</protein>
<dbReference type="EMBL" id="MU275848">
    <property type="protein sequence ID" value="KAI0052014.1"/>
    <property type="molecule type" value="Genomic_DNA"/>
</dbReference>
<comment type="caution">
    <text evidence="1">The sequence shown here is derived from an EMBL/GenBank/DDBJ whole genome shotgun (WGS) entry which is preliminary data.</text>
</comment>
<accession>A0ACB8S615</accession>
<keyword evidence="2" id="KW-1185">Reference proteome</keyword>
<gene>
    <name evidence="1" type="ORF">FA95DRAFT_1533557</name>
</gene>
<sequence>MPVSTTVPVTPDEYKPGATIAVDIDDEDVTVTVVRACMPFTVSQVLIVRTSEPTPTSIDPTPTSILPPNKLVALKIYDPRFTGRRGEKKDGLPVCYPWSAENEAKAASRRQWWQKRDLDSTDAVDGEEYYWREQEDSQLSEVKTYEHLESLQGAGVPRLLGYGYLRCGPSPRRSVVPPVVFLEYIPDATRIYDIDPQLLTPSLVRSLIETVSAFEGLDVSHGDLNAGNVLLSPAKRPTRAVVADFGYAAWREAYEEDADWRKELARRDDVGSLRRLLRNTLGMDDDELSHFASAPDS</sequence>
<organism evidence="1 2">
    <name type="scientific">Auriscalpium vulgare</name>
    <dbReference type="NCBI Taxonomy" id="40419"/>
    <lineage>
        <taxon>Eukaryota</taxon>
        <taxon>Fungi</taxon>
        <taxon>Dikarya</taxon>
        <taxon>Basidiomycota</taxon>
        <taxon>Agaricomycotina</taxon>
        <taxon>Agaricomycetes</taxon>
        <taxon>Russulales</taxon>
        <taxon>Auriscalpiaceae</taxon>
        <taxon>Auriscalpium</taxon>
    </lineage>
</organism>
<reference evidence="1" key="2">
    <citation type="journal article" date="2022" name="New Phytol.">
        <title>Evolutionary transition to the ectomycorrhizal habit in the genomes of a hyperdiverse lineage of mushroom-forming fungi.</title>
        <authorList>
            <person name="Looney B."/>
            <person name="Miyauchi S."/>
            <person name="Morin E."/>
            <person name="Drula E."/>
            <person name="Courty P.E."/>
            <person name="Kohler A."/>
            <person name="Kuo A."/>
            <person name="LaButti K."/>
            <person name="Pangilinan J."/>
            <person name="Lipzen A."/>
            <person name="Riley R."/>
            <person name="Andreopoulos W."/>
            <person name="He G."/>
            <person name="Johnson J."/>
            <person name="Nolan M."/>
            <person name="Tritt A."/>
            <person name="Barry K.W."/>
            <person name="Grigoriev I.V."/>
            <person name="Nagy L.G."/>
            <person name="Hibbett D."/>
            <person name="Henrissat B."/>
            <person name="Matheny P.B."/>
            <person name="Labbe J."/>
            <person name="Martin F.M."/>
        </authorList>
    </citation>
    <scope>NUCLEOTIDE SEQUENCE</scope>
    <source>
        <strain evidence="1">FP105234-sp</strain>
    </source>
</reference>
<proteinExistence type="predicted"/>
<name>A0ACB8S615_9AGAM</name>
<dbReference type="Proteomes" id="UP000814033">
    <property type="component" value="Unassembled WGS sequence"/>
</dbReference>
<evidence type="ECO:0000313" key="2">
    <source>
        <dbReference type="Proteomes" id="UP000814033"/>
    </source>
</evidence>
<evidence type="ECO:0000313" key="1">
    <source>
        <dbReference type="EMBL" id="KAI0052014.1"/>
    </source>
</evidence>